<dbReference type="InterPro" id="IPR047187">
    <property type="entry name" value="SF1_C_Upf1"/>
</dbReference>
<comment type="caution">
    <text evidence="9">The sequence shown here is derived from an EMBL/GenBank/DDBJ whole genome shotgun (WGS) entry which is preliminary data.</text>
</comment>
<dbReference type="GO" id="GO:0003677">
    <property type="term" value="F:DNA binding"/>
    <property type="evidence" value="ECO:0007669"/>
    <property type="project" value="UniProtKB-KW"/>
</dbReference>
<dbReference type="SUPFAM" id="SSF52540">
    <property type="entry name" value="P-loop containing nucleoside triphosphate hydrolases"/>
    <property type="match status" value="1"/>
</dbReference>
<keyword evidence="3" id="KW-0378">Hydrolase</keyword>
<dbReference type="InterPro" id="IPR050534">
    <property type="entry name" value="Coronavir_polyprotein_1ab"/>
</dbReference>
<reference evidence="9 10" key="1">
    <citation type="submission" date="2019-07" db="EMBL/GenBank/DDBJ databases">
        <title>Draft genome assembly of a fouling barnacle, Amphibalanus amphitrite (Darwin, 1854): The first reference genome for Thecostraca.</title>
        <authorList>
            <person name="Kim W."/>
        </authorList>
    </citation>
    <scope>NUCLEOTIDE SEQUENCE [LARGE SCALE GENOMIC DNA]</scope>
    <source>
        <strain evidence="9">SNU_AA5</strain>
        <tissue evidence="9">Soma without cirri and trophi</tissue>
    </source>
</reference>
<organism evidence="9 10">
    <name type="scientific">Amphibalanus amphitrite</name>
    <name type="common">Striped barnacle</name>
    <name type="synonym">Balanus amphitrite</name>
    <dbReference type="NCBI Taxonomy" id="1232801"/>
    <lineage>
        <taxon>Eukaryota</taxon>
        <taxon>Metazoa</taxon>
        <taxon>Ecdysozoa</taxon>
        <taxon>Arthropoda</taxon>
        <taxon>Crustacea</taxon>
        <taxon>Multicrustacea</taxon>
        <taxon>Cirripedia</taxon>
        <taxon>Thoracica</taxon>
        <taxon>Thoracicalcarea</taxon>
        <taxon>Balanomorpha</taxon>
        <taxon>Balanoidea</taxon>
        <taxon>Balanidae</taxon>
        <taxon>Amphibalaninae</taxon>
        <taxon>Amphibalanus</taxon>
    </lineage>
</organism>
<evidence type="ECO:0000259" key="7">
    <source>
        <dbReference type="Pfam" id="PF13086"/>
    </source>
</evidence>
<keyword evidence="9" id="KW-0238">DNA-binding</keyword>
<evidence type="ECO:0000313" key="9">
    <source>
        <dbReference type="EMBL" id="KAF0310519.1"/>
    </source>
</evidence>
<dbReference type="CDD" id="cd18808">
    <property type="entry name" value="SF1_C_Upf1"/>
    <property type="match status" value="1"/>
</dbReference>
<evidence type="ECO:0000259" key="8">
    <source>
        <dbReference type="Pfam" id="PF13087"/>
    </source>
</evidence>
<evidence type="ECO:0000256" key="4">
    <source>
        <dbReference type="ARBA" id="ARBA00022806"/>
    </source>
</evidence>
<protein>
    <submittedName>
        <fullName evidence="9">DNA-binding protein SMUBP-2</fullName>
    </submittedName>
</protein>
<dbReference type="Pfam" id="PF13087">
    <property type="entry name" value="AAA_12"/>
    <property type="match status" value="1"/>
</dbReference>
<keyword evidence="4" id="KW-0347">Helicase</keyword>
<dbReference type="GO" id="GO:0043139">
    <property type="term" value="F:5'-3' DNA helicase activity"/>
    <property type="evidence" value="ECO:0007669"/>
    <property type="project" value="TreeGrafter"/>
</dbReference>
<evidence type="ECO:0000256" key="1">
    <source>
        <dbReference type="ARBA" id="ARBA00007913"/>
    </source>
</evidence>
<name>A0A6A4WYX5_AMPAM</name>
<dbReference type="GO" id="GO:0005524">
    <property type="term" value="F:ATP binding"/>
    <property type="evidence" value="ECO:0007669"/>
    <property type="project" value="UniProtKB-KW"/>
</dbReference>
<dbReference type="PANTHER" id="PTHR43788:SF8">
    <property type="entry name" value="DNA-BINDING PROTEIN SMUBP-2"/>
    <property type="match status" value="1"/>
</dbReference>
<gene>
    <name evidence="9" type="primary">Ighmbp2_0</name>
    <name evidence="9" type="ORF">FJT64_018475</name>
</gene>
<feature type="region of interest" description="Disordered" evidence="6">
    <location>
        <begin position="63"/>
        <end position="90"/>
    </location>
</feature>
<sequence>MDITLSFSREVEFLYVGNTVFISSIENSDFSQLSAILLWLKEVEVSKRYATTPAAGTIREMFKEHEEPSVSSEPDAPEAAPPTCTGSSLDSSQRQAVALALRDRPLTVIHGPPGTGKTTTVVEVIMQHVKRAQRVLVCAPSNKAVDNVLEGVWKQTMKADCELDTDHVIRLGQLERINKDLRDFSLDAQLEKYFEKKEKEKKRTNLLLYRPYQREELVENAKVVLSTLTSVRSVCEDTSPFDLLVIDECGQATEAACWLAIPLAKKVMLVGDPCQLPPTILSQEAASRGLAVSLMERQMKLHGEGIVHMLDTQYRMHAMIQEWSSKNLYGGRLKAAPTVAGRLLTQLPSVQSTSQTQPTLMLVDTAGCRLLESQDAKTKSYCNKGEANLVVCHVSSLVKAGVSTESIGVITPYKHQVGLIAGRLREANLNVEVNSVDGFQGREKEAILLSLVRSNPRRQVGFVGDRRRLNVAVTRARRHLYVVCDTSTVCQDRTIRSLVSHLRRNGELRETSGKLCPHGKACQVVEDDDDVDDLAFRLGATNLRRTWKPRKPRY</sequence>
<feature type="domain" description="DNA2/NAM7 helicase helicase" evidence="7">
    <location>
        <begin position="89"/>
        <end position="202"/>
    </location>
</feature>
<dbReference type="InterPro" id="IPR041677">
    <property type="entry name" value="DNA2/NAM7_AAA_11"/>
</dbReference>
<accession>A0A6A4WYX5</accession>
<dbReference type="InterPro" id="IPR027417">
    <property type="entry name" value="P-loop_NTPase"/>
</dbReference>
<dbReference type="GO" id="GO:0016787">
    <property type="term" value="F:hydrolase activity"/>
    <property type="evidence" value="ECO:0007669"/>
    <property type="project" value="UniProtKB-KW"/>
</dbReference>
<dbReference type="GO" id="GO:0005737">
    <property type="term" value="C:cytoplasm"/>
    <property type="evidence" value="ECO:0007669"/>
    <property type="project" value="TreeGrafter"/>
</dbReference>
<keyword evidence="10" id="KW-1185">Reference proteome</keyword>
<proteinExistence type="inferred from homology"/>
<dbReference type="Gene3D" id="3.40.50.300">
    <property type="entry name" value="P-loop containing nucleotide triphosphate hydrolases"/>
    <property type="match status" value="2"/>
</dbReference>
<dbReference type="AlphaFoldDB" id="A0A6A4WYX5"/>
<keyword evidence="2" id="KW-0547">Nucleotide-binding</keyword>
<feature type="compositionally biased region" description="Low complexity" evidence="6">
    <location>
        <begin position="69"/>
        <end position="82"/>
    </location>
</feature>
<dbReference type="Pfam" id="PF13086">
    <property type="entry name" value="AAA_11"/>
    <property type="match status" value="1"/>
</dbReference>
<dbReference type="PANTHER" id="PTHR43788">
    <property type="entry name" value="DNA2/NAM7 HELICASE FAMILY MEMBER"/>
    <property type="match status" value="1"/>
</dbReference>
<dbReference type="EMBL" id="VIIS01000304">
    <property type="protein sequence ID" value="KAF0310519.1"/>
    <property type="molecule type" value="Genomic_DNA"/>
</dbReference>
<dbReference type="GO" id="GO:0005634">
    <property type="term" value="C:nucleus"/>
    <property type="evidence" value="ECO:0007669"/>
    <property type="project" value="TreeGrafter"/>
</dbReference>
<feature type="domain" description="DNA2/NAM7 helicase-like C-terminal" evidence="8">
    <location>
        <begin position="291"/>
        <end position="486"/>
    </location>
</feature>
<evidence type="ECO:0000256" key="2">
    <source>
        <dbReference type="ARBA" id="ARBA00022741"/>
    </source>
</evidence>
<dbReference type="FunFam" id="3.40.50.300:FF:000326">
    <property type="entry name" value="P-loop containing nucleoside triphosphate hydrolase"/>
    <property type="match status" value="1"/>
</dbReference>
<evidence type="ECO:0000256" key="3">
    <source>
        <dbReference type="ARBA" id="ARBA00022801"/>
    </source>
</evidence>
<comment type="similarity">
    <text evidence="1">Belongs to the DNA2/NAM7 helicase family.</text>
</comment>
<dbReference type="InterPro" id="IPR041679">
    <property type="entry name" value="DNA2/NAM7-like_C"/>
</dbReference>
<dbReference type="OrthoDB" id="6513042at2759"/>
<dbReference type="GO" id="GO:0005694">
    <property type="term" value="C:chromosome"/>
    <property type="evidence" value="ECO:0007669"/>
    <property type="project" value="UniProtKB-ARBA"/>
</dbReference>
<evidence type="ECO:0000256" key="6">
    <source>
        <dbReference type="SAM" id="MobiDB-lite"/>
    </source>
</evidence>
<evidence type="ECO:0000256" key="5">
    <source>
        <dbReference type="ARBA" id="ARBA00022840"/>
    </source>
</evidence>
<evidence type="ECO:0000313" key="10">
    <source>
        <dbReference type="Proteomes" id="UP000440578"/>
    </source>
</evidence>
<dbReference type="Proteomes" id="UP000440578">
    <property type="component" value="Unassembled WGS sequence"/>
</dbReference>
<keyword evidence="5" id="KW-0067">ATP-binding</keyword>